<keyword evidence="4" id="KW-1185">Reference proteome</keyword>
<evidence type="ECO:0000313" key="4">
    <source>
        <dbReference type="Proteomes" id="UP001162480"/>
    </source>
</evidence>
<dbReference type="PANTHER" id="PTHR13800:SF1">
    <property type="entry name" value="TRANSIENT RECEPTOR POTENTIAL CATION CHANNEL TRPM"/>
    <property type="match status" value="1"/>
</dbReference>
<proteinExistence type="predicted"/>
<dbReference type="AlphaFoldDB" id="A0AA36BK60"/>
<dbReference type="PANTHER" id="PTHR13800">
    <property type="entry name" value="TRANSIENT RECEPTOR POTENTIAL CATION CHANNEL, SUBFAMILY M, MEMBER 6"/>
    <property type="match status" value="1"/>
</dbReference>
<sequence length="209" mass="24755">MFSIDKNLGPKLIMIKEMMRDLGYFAMILFTFMTAFGIATQSILNPSTPASFDLFKEVFRKAYFLIYAELFLEEYEGNPNSREYRSDYASKLRKWERKMVQSYLSRQHKPDSNDKDLINQLTLKVEEKFSKLCSQIDQLTLKEEELQQQLNNSQDENSQNIEEKFSKLCSQNDQLTLKVKELQHNDDEKMKNIDTSLAWIKENLMETKR</sequence>
<feature type="transmembrane region" description="Helical" evidence="2">
    <location>
        <begin position="21"/>
        <end position="39"/>
    </location>
</feature>
<dbReference type="InterPro" id="IPR050927">
    <property type="entry name" value="TRPM"/>
</dbReference>
<keyword evidence="2" id="KW-0472">Membrane</keyword>
<dbReference type="GO" id="GO:0030001">
    <property type="term" value="P:metal ion transport"/>
    <property type="evidence" value="ECO:0007669"/>
    <property type="project" value="TreeGrafter"/>
</dbReference>
<dbReference type="GO" id="GO:0005886">
    <property type="term" value="C:plasma membrane"/>
    <property type="evidence" value="ECO:0007669"/>
    <property type="project" value="TreeGrafter"/>
</dbReference>
<keyword evidence="1" id="KW-0175">Coiled coil</keyword>
<keyword evidence="2" id="KW-1133">Transmembrane helix</keyword>
<evidence type="ECO:0000256" key="2">
    <source>
        <dbReference type="SAM" id="Phobius"/>
    </source>
</evidence>
<organism evidence="3 4">
    <name type="scientific">Octopus vulgaris</name>
    <name type="common">Common octopus</name>
    <dbReference type="NCBI Taxonomy" id="6645"/>
    <lineage>
        <taxon>Eukaryota</taxon>
        <taxon>Metazoa</taxon>
        <taxon>Spiralia</taxon>
        <taxon>Lophotrochozoa</taxon>
        <taxon>Mollusca</taxon>
        <taxon>Cephalopoda</taxon>
        <taxon>Coleoidea</taxon>
        <taxon>Octopodiformes</taxon>
        <taxon>Octopoda</taxon>
        <taxon>Incirrata</taxon>
        <taxon>Octopodidae</taxon>
        <taxon>Octopus</taxon>
    </lineage>
</organism>
<keyword evidence="2" id="KW-0812">Transmembrane</keyword>
<dbReference type="GO" id="GO:0005261">
    <property type="term" value="F:monoatomic cation channel activity"/>
    <property type="evidence" value="ECO:0007669"/>
    <property type="project" value="TreeGrafter"/>
</dbReference>
<evidence type="ECO:0000256" key="1">
    <source>
        <dbReference type="SAM" id="Coils"/>
    </source>
</evidence>
<protein>
    <submittedName>
        <fullName evidence="3">Uncharacterized protein</fullName>
    </submittedName>
</protein>
<accession>A0AA36BK60</accession>
<dbReference type="EMBL" id="OX597830">
    <property type="protein sequence ID" value="CAI9735613.1"/>
    <property type="molecule type" value="Genomic_DNA"/>
</dbReference>
<feature type="coiled-coil region" evidence="1">
    <location>
        <begin position="129"/>
        <end position="163"/>
    </location>
</feature>
<name>A0AA36BK60_OCTVU</name>
<gene>
    <name evidence="3" type="ORF">OCTVUL_1B014515</name>
</gene>
<dbReference type="Proteomes" id="UP001162480">
    <property type="component" value="Chromosome 17"/>
</dbReference>
<evidence type="ECO:0000313" key="3">
    <source>
        <dbReference type="EMBL" id="CAI9735613.1"/>
    </source>
</evidence>
<reference evidence="3" key="1">
    <citation type="submission" date="2023-08" db="EMBL/GenBank/DDBJ databases">
        <authorList>
            <person name="Alioto T."/>
            <person name="Alioto T."/>
            <person name="Gomez Garrido J."/>
        </authorList>
    </citation>
    <scope>NUCLEOTIDE SEQUENCE</scope>
</reference>